<dbReference type="PhylomeDB" id="B4ISH9"/>
<evidence type="ECO:0000256" key="7">
    <source>
        <dbReference type="ARBA" id="ARBA00023136"/>
    </source>
</evidence>
<dbReference type="PROSITE" id="PS50262">
    <property type="entry name" value="G_PROTEIN_RECEP_F1_2"/>
    <property type="match status" value="1"/>
</dbReference>
<evidence type="ECO:0000256" key="2">
    <source>
        <dbReference type="ARBA" id="ARBA00010663"/>
    </source>
</evidence>
<feature type="transmembrane region" description="Helical" evidence="10">
    <location>
        <begin position="49"/>
        <end position="77"/>
    </location>
</feature>
<comment type="similarity">
    <text evidence="2">Belongs to the G-protein coupled receptor 1 family.</text>
</comment>
<dbReference type="GO" id="GO:0005886">
    <property type="term" value="C:plasma membrane"/>
    <property type="evidence" value="ECO:0007669"/>
    <property type="project" value="UniProtKB-SubCell"/>
</dbReference>
<dbReference type="PRINTS" id="PR00237">
    <property type="entry name" value="GPCRRHODOPSN"/>
</dbReference>
<dbReference type="Pfam" id="PF00001">
    <property type="entry name" value="7tm_1"/>
    <property type="match status" value="1"/>
</dbReference>
<dbReference type="InterPro" id="IPR000276">
    <property type="entry name" value="GPCR_Rhodpsn"/>
</dbReference>
<dbReference type="AlphaFoldDB" id="B4ISH9"/>
<comment type="subcellular location">
    <subcellularLocation>
        <location evidence="1">Cell membrane</location>
        <topology evidence="1">Multi-pass membrane protein</topology>
    </subcellularLocation>
</comment>
<name>B4ISH9_DROPE</name>
<dbReference type="OMA" id="XPASSAL"/>
<dbReference type="STRING" id="7234.B4ISH9"/>
<dbReference type="InterPro" id="IPR017452">
    <property type="entry name" value="GPCR_Rhodpsn_7TM"/>
</dbReference>
<feature type="domain" description="G-protein coupled receptors family 1 profile" evidence="11">
    <location>
        <begin position="69"/>
        <end position="149"/>
    </location>
</feature>
<dbReference type="EMBL" id="CH700237">
    <property type="protein sequence ID" value="EDW26068.1"/>
    <property type="molecule type" value="Genomic_DNA"/>
</dbReference>
<feature type="transmembrane region" description="Helical" evidence="10">
    <location>
        <begin position="89"/>
        <end position="110"/>
    </location>
</feature>
<feature type="transmembrane region" description="Helical" evidence="10">
    <location>
        <begin position="126"/>
        <end position="145"/>
    </location>
</feature>
<proteinExistence type="inferred from homology"/>
<dbReference type="SUPFAM" id="SSF81321">
    <property type="entry name" value="Family A G protein-coupled receptor-like"/>
    <property type="match status" value="1"/>
</dbReference>
<evidence type="ECO:0000256" key="3">
    <source>
        <dbReference type="ARBA" id="ARBA00022475"/>
    </source>
</evidence>
<keyword evidence="13" id="KW-1185">Reference proteome</keyword>
<evidence type="ECO:0000256" key="5">
    <source>
        <dbReference type="ARBA" id="ARBA00022989"/>
    </source>
</evidence>
<protein>
    <submittedName>
        <fullName evidence="12">GL18442</fullName>
    </submittedName>
</protein>
<dbReference type="Gene3D" id="1.20.1070.10">
    <property type="entry name" value="Rhodopsin 7-helix transmembrane proteins"/>
    <property type="match status" value="1"/>
</dbReference>
<dbReference type="GO" id="GO:0042277">
    <property type="term" value="F:peptide binding"/>
    <property type="evidence" value="ECO:0007669"/>
    <property type="project" value="TreeGrafter"/>
</dbReference>
<dbReference type="GO" id="GO:0004930">
    <property type="term" value="F:G protein-coupled receptor activity"/>
    <property type="evidence" value="ECO:0007669"/>
    <property type="project" value="UniProtKB-KW"/>
</dbReference>
<keyword evidence="8" id="KW-0675">Receptor</keyword>
<dbReference type="GO" id="GO:0043005">
    <property type="term" value="C:neuron projection"/>
    <property type="evidence" value="ECO:0007669"/>
    <property type="project" value="TreeGrafter"/>
</dbReference>
<gene>
    <name evidence="12" type="primary">Dper\GL18442</name>
    <name evidence="12" type="ORF">Dper_GL18442</name>
</gene>
<evidence type="ECO:0000256" key="4">
    <source>
        <dbReference type="ARBA" id="ARBA00022692"/>
    </source>
</evidence>
<evidence type="ECO:0000256" key="8">
    <source>
        <dbReference type="ARBA" id="ARBA00023170"/>
    </source>
</evidence>
<keyword evidence="7 10" id="KW-0472">Membrane</keyword>
<dbReference type="PANTHER" id="PTHR24229:SF40">
    <property type="entry name" value="ALLATOSTATIN C RECEPTOR 1-RELATED"/>
    <property type="match status" value="1"/>
</dbReference>
<keyword evidence="5 10" id="KW-1133">Transmembrane helix</keyword>
<evidence type="ECO:0000256" key="10">
    <source>
        <dbReference type="SAM" id="Phobius"/>
    </source>
</evidence>
<evidence type="ECO:0000313" key="12">
    <source>
        <dbReference type="EMBL" id="EDW26068.1"/>
    </source>
</evidence>
<keyword evidence="3" id="KW-1003">Cell membrane</keyword>
<dbReference type="KEGG" id="dpe:6604713"/>
<evidence type="ECO:0000256" key="9">
    <source>
        <dbReference type="ARBA" id="ARBA00023224"/>
    </source>
</evidence>
<keyword evidence="9" id="KW-0807">Transducer</keyword>
<reference evidence="12 13" key="1">
    <citation type="journal article" date="2007" name="Nature">
        <title>Evolution of genes and genomes on the Drosophila phylogeny.</title>
        <authorList>
            <consortium name="Drosophila 12 Genomes Consortium"/>
            <person name="Clark A.G."/>
            <person name="Eisen M.B."/>
            <person name="Smith D.R."/>
            <person name="Bergman C.M."/>
            <person name="Oliver B."/>
            <person name="Markow T.A."/>
            <person name="Kaufman T.C."/>
            <person name="Kellis M."/>
            <person name="Gelbart W."/>
            <person name="Iyer V.N."/>
            <person name="Pollard D.A."/>
            <person name="Sackton T.B."/>
            <person name="Larracuente A.M."/>
            <person name="Singh N.D."/>
            <person name="Abad J.P."/>
            <person name="Abt D.N."/>
            <person name="Adryan B."/>
            <person name="Aguade M."/>
            <person name="Akashi H."/>
            <person name="Anderson W.W."/>
            <person name="Aquadro C.F."/>
            <person name="Ardell D.H."/>
            <person name="Arguello R."/>
            <person name="Artieri C.G."/>
            <person name="Barbash D.A."/>
            <person name="Barker D."/>
            <person name="Barsanti P."/>
            <person name="Batterham P."/>
            <person name="Batzoglou S."/>
            <person name="Begun D."/>
            <person name="Bhutkar A."/>
            <person name="Blanco E."/>
            <person name="Bosak S.A."/>
            <person name="Bradley R.K."/>
            <person name="Brand A.D."/>
            <person name="Brent M.R."/>
            <person name="Brooks A.N."/>
            <person name="Brown R.H."/>
            <person name="Butlin R.K."/>
            <person name="Caggese C."/>
            <person name="Calvi B.R."/>
            <person name="Bernardo de Carvalho A."/>
            <person name="Caspi A."/>
            <person name="Castrezana S."/>
            <person name="Celniker S.E."/>
            <person name="Chang J.L."/>
            <person name="Chapple C."/>
            <person name="Chatterji S."/>
            <person name="Chinwalla A."/>
            <person name="Civetta A."/>
            <person name="Clifton S.W."/>
            <person name="Comeron J.M."/>
            <person name="Costello J.C."/>
            <person name="Coyne J.A."/>
            <person name="Daub J."/>
            <person name="David R.G."/>
            <person name="Delcher A.L."/>
            <person name="Delehaunty K."/>
            <person name="Do C.B."/>
            <person name="Ebling H."/>
            <person name="Edwards K."/>
            <person name="Eickbush T."/>
            <person name="Evans J.D."/>
            <person name="Filipski A."/>
            <person name="Findeiss S."/>
            <person name="Freyhult E."/>
            <person name="Fulton L."/>
            <person name="Fulton R."/>
            <person name="Garcia A.C."/>
            <person name="Gardiner A."/>
            <person name="Garfield D.A."/>
            <person name="Garvin B.E."/>
            <person name="Gibson G."/>
            <person name="Gilbert D."/>
            <person name="Gnerre S."/>
            <person name="Godfrey J."/>
            <person name="Good R."/>
            <person name="Gotea V."/>
            <person name="Gravely B."/>
            <person name="Greenberg A.J."/>
            <person name="Griffiths-Jones S."/>
            <person name="Gross S."/>
            <person name="Guigo R."/>
            <person name="Gustafson E.A."/>
            <person name="Haerty W."/>
            <person name="Hahn M.W."/>
            <person name="Halligan D.L."/>
            <person name="Halpern A.L."/>
            <person name="Halter G.M."/>
            <person name="Han M.V."/>
            <person name="Heger A."/>
            <person name="Hillier L."/>
            <person name="Hinrichs A.S."/>
            <person name="Holmes I."/>
            <person name="Hoskins R.A."/>
            <person name="Hubisz M.J."/>
            <person name="Hultmark D."/>
            <person name="Huntley M.A."/>
            <person name="Jaffe D.B."/>
            <person name="Jagadeeshan S."/>
            <person name="Jeck W.R."/>
            <person name="Johnson J."/>
            <person name="Jones C.D."/>
            <person name="Jordan W.C."/>
            <person name="Karpen G.H."/>
            <person name="Kataoka E."/>
            <person name="Keightley P.D."/>
            <person name="Kheradpour P."/>
            <person name="Kirkness E.F."/>
            <person name="Koerich L.B."/>
            <person name="Kristiansen K."/>
            <person name="Kudrna D."/>
            <person name="Kulathinal R.J."/>
            <person name="Kumar S."/>
            <person name="Kwok R."/>
            <person name="Lander E."/>
            <person name="Langley C.H."/>
            <person name="Lapoint R."/>
            <person name="Lazzaro B.P."/>
            <person name="Lee S.J."/>
            <person name="Levesque L."/>
            <person name="Li R."/>
            <person name="Lin C.F."/>
            <person name="Lin M.F."/>
            <person name="Lindblad-Toh K."/>
            <person name="Llopart A."/>
            <person name="Long M."/>
            <person name="Low L."/>
            <person name="Lozovsky E."/>
            <person name="Lu J."/>
            <person name="Luo M."/>
            <person name="Machado C.A."/>
            <person name="Makalowski W."/>
            <person name="Marzo M."/>
            <person name="Matsuda M."/>
            <person name="Matzkin L."/>
            <person name="McAllister B."/>
            <person name="McBride C.S."/>
            <person name="McKernan B."/>
            <person name="McKernan K."/>
            <person name="Mendez-Lago M."/>
            <person name="Minx P."/>
            <person name="Mollenhauer M.U."/>
            <person name="Montooth K."/>
            <person name="Mount S.M."/>
            <person name="Mu X."/>
            <person name="Myers E."/>
            <person name="Negre B."/>
            <person name="Newfeld S."/>
            <person name="Nielsen R."/>
            <person name="Noor M.A."/>
            <person name="O'Grady P."/>
            <person name="Pachter L."/>
            <person name="Papaceit M."/>
            <person name="Parisi M.J."/>
            <person name="Parisi M."/>
            <person name="Parts L."/>
            <person name="Pedersen J.S."/>
            <person name="Pesole G."/>
            <person name="Phillippy A.M."/>
            <person name="Ponting C.P."/>
            <person name="Pop M."/>
            <person name="Porcelli D."/>
            <person name="Powell J.R."/>
            <person name="Prohaska S."/>
            <person name="Pruitt K."/>
            <person name="Puig M."/>
            <person name="Quesneville H."/>
            <person name="Ram K.R."/>
            <person name="Rand D."/>
            <person name="Rasmussen M.D."/>
            <person name="Reed L.K."/>
            <person name="Reenan R."/>
            <person name="Reily A."/>
            <person name="Remington K.A."/>
            <person name="Rieger T.T."/>
            <person name="Ritchie M.G."/>
            <person name="Robin C."/>
            <person name="Rogers Y.H."/>
            <person name="Rohde C."/>
            <person name="Rozas J."/>
            <person name="Rubenfield M.J."/>
            <person name="Ruiz A."/>
            <person name="Russo S."/>
            <person name="Salzberg S.L."/>
            <person name="Sanchez-Gracia A."/>
            <person name="Saranga D.J."/>
            <person name="Sato H."/>
            <person name="Schaeffer S.W."/>
            <person name="Schatz M.C."/>
            <person name="Schlenke T."/>
            <person name="Schwartz R."/>
            <person name="Segarra C."/>
            <person name="Singh R.S."/>
            <person name="Sirot L."/>
            <person name="Sirota M."/>
            <person name="Sisneros N.B."/>
            <person name="Smith C.D."/>
            <person name="Smith T.F."/>
            <person name="Spieth J."/>
            <person name="Stage D.E."/>
            <person name="Stark A."/>
            <person name="Stephan W."/>
            <person name="Strausberg R.L."/>
            <person name="Strempel S."/>
            <person name="Sturgill D."/>
            <person name="Sutton G."/>
            <person name="Sutton G.G."/>
            <person name="Tao W."/>
            <person name="Teichmann S."/>
            <person name="Tobari Y.N."/>
            <person name="Tomimura Y."/>
            <person name="Tsolas J.M."/>
            <person name="Valente V.L."/>
            <person name="Venter E."/>
            <person name="Venter J.C."/>
            <person name="Vicario S."/>
            <person name="Vieira F.G."/>
            <person name="Vilella A.J."/>
            <person name="Villasante A."/>
            <person name="Walenz B."/>
            <person name="Wang J."/>
            <person name="Wasserman M."/>
            <person name="Watts T."/>
            <person name="Wilson D."/>
            <person name="Wilson R.K."/>
            <person name="Wing R.A."/>
            <person name="Wolfner M.F."/>
            <person name="Wong A."/>
            <person name="Wong G.K."/>
            <person name="Wu C.I."/>
            <person name="Wu G."/>
            <person name="Yamamoto D."/>
            <person name="Yang H.P."/>
            <person name="Yang S.P."/>
            <person name="Yorke J.A."/>
            <person name="Yoshida K."/>
            <person name="Zdobnov E."/>
            <person name="Zhang P."/>
            <person name="Zhang Y."/>
            <person name="Zimin A.V."/>
            <person name="Baldwin J."/>
            <person name="Abdouelleil A."/>
            <person name="Abdulkadir J."/>
            <person name="Abebe A."/>
            <person name="Abera B."/>
            <person name="Abreu J."/>
            <person name="Acer S.C."/>
            <person name="Aftuck L."/>
            <person name="Alexander A."/>
            <person name="An P."/>
            <person name="Anderson E."/>
            <person name="Anderson S."/>
            <person name="Arachi H."/>
            <person name="Azer M."/>
            <person name="Bachantsang P."/>
            <person name="Barry A."/>
            <person name="Bayul T."/>
            <person name="Berlin A."/>
            <person name="Bessette D."/>
            <person name="Bloom T."/>
            <person name="Blye J."/>
            <person name="Boguslavskiy L."/>
            <person name="Bonnet C."/>
            <person name="Boukhgalter B."/>
            <person name="Bourzgui I."/>
            <person name="Brown A."/>
            <person name="Cahill P."/>
            <person name="Channer S."/>
            <person name="Cheshatsang Y."/>
            <person name="Chuda L."/>
            <person name="Citroen M."/>
            <person name="Collymore A."/>
            <person name="Cooke P."/>
            <person name="Costello M."/>
            <person name="D'Aco K."/>
            <person name="Daza R."/>
            <person name="De Haan G."/>
            <person name="DeGray S."/>
            <person name="DeMaso C."/>
            <person name="Dhargay N."/>
            <person name="Dooley K."/>
            <person name="Dooley E."/>
            <person name="Doricent M."/>
            <person name="Dorje P."/>
            <person name="Dorjee K."/>
            <person name="Dupes A."/>
            <person name="Elong R."/>
            <person name="Falk J."/>
            <person name="Farina A."/>
            <person name="Faro S."/>
            <person name="Ferguson D."/>
            <person name="Fisher S."/>
            <person name="Foley C.D."/>
            <person name="Franke A."/>
            <person name="Friedrich D."/>
            <person name="Gadbois L."/>
            <person name="Gearin G."/>
            <person name="Gearin C.R."/>
            <person name="Giannoukos G."/>
            <person name="Goode T."/>
            <person name="Graham J."/>
            <person name="Grandbois E."/>
            <person name="Grewal S."/>
            <person name="Gyaltsen K."/>
            <person name="Hafez N."/>
            <person name="Hagos B."/>
            <person name="Hall J."/>
            <person name="Henson C."/>
            <person name="Hollinger A."/>
            <person name="Honan T."/>
            <person name="Huard M.D."/>
            <person name="Hughes L."/>
            <person name="Hurhula B."/>
            <person name="Husby M.E."/>
            <person name="Kamat A."/>
            <person name="Kanga B."/>
            <person name="Kashin S."/>
            <person name="Khazanovich D."/>
            <person name="Kisner P."/>
            <person name="Lance K."/>
            <person name="Lara M."/>
            <person name="Lee W."/>
            <person name="Lennon N."/>
            <person name="Letendre F."/>
            <person name="LeVine R."/>
            <person name="Lipovsky A."/>
            <person name="Liu X."/>
            <person name="Liu J."/>
            <person name="Liu S."/>
            <person name="Lokyitsang T."/>
            <person name="Lokyitsang Y."/>
            <person name="Lubonja R."/>
            <person name="Lui A."/>
            <person name="MacDonald P."/>
            <person name="Magnisalis V."/>
            <person name="Maru K."/>
            <person name="Matthews C."/>
            <person name="McCusker W."/>
            <person name="McDonough S."/>
            <person name="Mehta T."/>
            <person name="Meldrim J."/>
            <person name="Meneus L."/>
            <person name="Mihai O."/>
            <person name="Mihalev A."/>
            <person name="Mihova T."/>
            <person name="Mittelman R."/>
            <person name="Mlenga V."/>
            <person name="Montmayeur A."/>
            <person name="Mulrain L."/>
            <person name="Navidi A."/>
            <person name="Naylor J."/>
            <person name="Negash T."/>
            <person name="Nguyen T."/>
            <person name="Nguyen N."/>
            <person name="Nicol R."/>
            <person name="Norbu C."/>
            <person name="Norbu N."/>
            <person name="Novod N."/>
            <person name="O'Neill B."/>
            <person name="Osman S."/>
            <person name="Markiewicz E."/>
            <person name="Oyono O.L."/>
            <person name="Patti C."/>
            <person name="Phunkhang P."/>
            <person name="Pierre F."/>
            <person name="Priest M."/>
            <person name="Raghuraman S."/>
            <person name="Rege F."/>
            <person name="Reyes R."/>
            <person name="Rise C."/>
            <person name="Rogov P."/>
            <person name="Ross K."/>
            <person name="Ryan E."/>
            <person name="Settipalli S."/>
            <person name="Shea T."/>
            <person name="Sherpa N."/>
            <person name="Shi L."/>
            <person name="Shih D."/>
            <person name="Sparrow T."/>
            <person name="Spaulding J."/>
            <person name="Stalker J."/>
            <person name="Stange-Thomann N."/>
            <person name="Stavropoulos S."/>
            <person name="Stone C."/>
            <person name="Strader C."/>
            <person name="Tesfaye S."/>
            <person name="Thomson T."/>
            <person name="Thoulutsang Y."/>
            <person name="Thoulutsang D."/>
            <person name="Topham K."/>
            <person name="Topping I."/>
            <person name="Tsamla T."/>
            <person name="Vassiliev H."/>
            <person name="Vo A."/>
            <person name="Wangchuk T."/>
            <person name="Wangdi T."/>
            <person name="Weiand M."/>
            <person name="Wilkinson J."/>
            <person name="Wilson A."/>
            <person name="Yadav S."/>
            <person name="Young G."/>
            <person name="Yu Q."/>
            <person name="Zembek L."/>
            <person name="Zhong D."/>
            <person name="Zimmer A."/>
            <person name="Zwirko Z."/>
            <person name="Jaffe D.B."/>
            <person name="Alvarez P."/>
            <person name="Brockman W."/>
            <person name="Butler J."/>
            <person name="Chin C."/>
            <person name="Gnerre S."/>
            <person name="Grabherr M."/>
            <person name="Kleber M."/>
            <person name="Mauceli E."/>
            <person name="MacCallum I."/>
        </authorList>
    </citation>
    <scope>NUCLEOTIDE SEQUENCE [LARGE SCALE GENOMIC DNA]</scope>
    <source>
        <strain evidence="13">MSH-3 / Tucson 14011-0111.49</strain>
    </source>
</reference>
<dbReference type="HOGENOM" id="CLU_1751590_0_0_1"/>
<organism evidence="13">
    <name type="scientific">Drosophila persimilis</name>
    <name type="common">Fruit fly</name>
    <dbReference type="NCBI Taxonomy" id="7234"/>
    <lineage>
        <taxon>Eukaryota</taxon>
        <taxon>Metazoa</taxon>
        <taxon>Ecdysozoa</taxon>
        <taxon>Arthropoda</taxon>
        <taxon>Hexapoda</taxon>
        <taxon>Insecta</taxon>
        <taxon>Pterygota</taxon>
        <taxon>Neoptera</taxon>
        <taxon>Endopterygota</taxon>
        <taxon>Diptera</taxon>
        <taxon>Brachycera</taxon>
        <taxon>Muscomorpha</taxon>
        <taxon>Ephydroidea</taxon>
        <taxon>Drosophilidae</taxon>
        <taxon>Drosophila</taxon>
        <taxon>Sophophora</taxon>
    </lineage>
</organism>
<sequence length="149" mass="16443">MNGNLVAAVDFNGTLAFGRPPPPHQYRNGNGLYAGADCSKSSNHSSSNFILKLIAMILYAMVCIVGLFGNTLVIYVVMRFSKMQTVTNIYILNLAIADEFFLIGIPFLIYTMQVGNWSFGDYMCKAYMVSSSITSFTSSIFLLIMSADR</sequence>
<dbReference type="OrthoDB" id="6076970at2759"/>
<dbReference type="PANTHER" id="PTHR24229">
    <property type="entry name" value="NEUROPEPTIDES RECEPTOR"/>
    <property type="match status" value="1"/>
</dbReference>
<evidence type="ECO:0000256" key="1">
    <source>
        <dbReference type="ARBA" id="ARBA00004651"/>
    </source>
</evidence>
<dbReference type="eggNOG" id="KOG3656">
    <property type="taxonomic scope" value="Eukaryota"/>
</dbReference>
<dbReference type="Proteomes" id="UP000008744">
    <property type="component" value="Unassembled WGS sequence"/>
</dbReference>
<accession>B4ISH9</accession>
<keyword evidence="6" id="KW-0297">G-protein coupled receptor</keyword>
<evidence type="ECO:0000259" key="11">
    <source>
        <dbReference type="PROSITE" id="PS50262"/>
    </source>
</evidence>
<keyword evidence="4 10" id="KW-0812">Transmembrane</keyword>
<evidence type="ECO:0000313" key="13">
    <source>
        <dbReference type="Proteomes" id="UP000008744"/>
    </source>
</evidence>
<evidence type="ECO:0000256" key="6">
    <source>
        <dbReference type="ARBA" id="ARBA00023040"/>
    </source>
</evidence>